<dbReference type="GO" id="GO:0032977">
    <property type="term" value="F:membrane insertase activity"/>
    <property type="evidence" value="ECO:0007669"/>
    <property type="project" value="InterPro"/>
</dbReference>
<evidence type="ECO:0000256" key="11">
    <source>
        <dbReference type="ARBA" id="ARBA00033342"/>
    </source>
</evidence>
<evidence type="ECO:0000256" key="1">
    <source>
        <dbReference type="ARBA" id="ARBA00004141"/>
    </source>
</evidence>
<feature type="transmembrane region" description="Helical" evidence="13">
    <location>
        <begin position="32"/>
        <end position="55"/>
    </location>
</feature>
<comment type="similarity">
    <text evidence="2">Belongs to the OXA1/ALB3/YidC family. Type 1 subfamily.</text>
</comment>
<evidence type="ECO:0000313" key="16">
    <source>
        <dbReference type="Proteomes" id="UP000295281"/>
    </source>
</evidence>
<evidence type="ECO:0000256" key="12">
    <source>
        <dbReference type="RuleBase" id="RU003945"/>
    </source>
</evidence>
<dbReference type="OrthoDB" id="9780552at2"/>
<evidence type="ECO:0000256" key="10">
    <source>
        <dbReference type="ARBA" id="ARBA00033245"/>
    </source>
</evidence>
<evidence type="ECO:0000256" key="7">
    <source>
        <dbReference type="ARBA" id="ARBA00025034"/>
    </source>
</evidence>
<feature type="domain" description="Membrane insertase YidC/Oxa/ALB C-terminal" evidence="14">
    <location>
        <begin position="35"/>
        <end position="237"/>
    </location>
</feature>
<feature type="transmembrane region" description="Helical" evidence="13">
    <location>
        <begin position="155"/>
        <end position="174"/>
    </location>
</feature>
<protein>
    <recommendedName>
        <fullName evidence="3">Membrane protein insertase YidC</fullName>
    </recommendedName>
    <alternativeName>
        <fullName evidence="11">Foldase YidC</fullName>
    </alternativeName>
    <alternativeName>
        <fullName evidence="10">Membrane integrase YidC</fullName>
    </alternativeName>
    <alternativeName>
        <fullName evidence="9">Membrane protein YidC</fullName>
    </alternativeName>
</protein>
<dbReference type="EMBL" id="SNYN01000001">
    <property type="protein sequence ID" value="TDQ55247.1"/>
    <property type="molecule type" value="Genomic_DNA"/>
</dbReference>
<evidence type="ECO:0000256" key="2">
    <source>
        <dbReference type="ARBA" id="ARBA00010527"/>
    </source>
</evidence>
<evidence type="ECO:0000256" key="5">
    <source>
        <dbReference type="ARBA" id="ARBA00022989"/>
    </source>
</evidence>
<evidence type="ECO:0000256" key="3">
    <source>
        <dbReference type="ARBA" id="ARBA00015325"/>
    </source>
</evidence>
<comment type="caution">
    <text evidence="15">The sequence shown here is derived from an EMBL/GenBank/DDBJ whole genome shotgun (WGS) entry which is preliminary data.</text>
</comment>
<evidence type="ECO:0000256" key="8">
    <source>
        <dbReference type="ARBA" id="ARBA00026028"/>
    </source>
</evidence>
<evidence type="ECO:0000256" key="13">
    <source>
        <dbReference type="SAM" id="Phobius"/>
    </source>
</evidence>
<keyword evidence="16" id="KW-1185">Reference proteome</keyword>
<proteinExistence type="inferred from homology"/>
<keyword evidence="4 12" id="KW-0812">Transmembrane</keyword>
<evidence type="ECO:0000256" key="4">
    <source>
        <dbReference type="ARBA" id="ARBA00022692"/>
    </source>
</evidence>
<feature type="transmembrane region" description="Helical" evidence="13">
    <location>
        <begin position="203"/>
        <end position="224"/>
    </location>
</feature>
<dbReference type="GO" id="GO:0051205">
    <property type="term" value="P:protein insertion into membrane"/>
    <property type="evidence" value="ECO:0007669"/>
    <property type="project" value="TreeGrafter"/>
</dbReference>
<keyword evidence="6 13" id="KW-0472">Membrane</keyword>
<dbReference type="RefSeq" id="WP_133739797.1">
    <property type="nucleotide sequence ID" value="NZ_SNYN01000001.1"/>
</dbReference>
<evidence type="ECO:0000259" key="14">
    <source>
        <dbReference type="Pfam" id="PF02096"/>
    </source>
</evidence>
<evidence type="ECO:0000256" key="6">
    <source>
        <dbReference type="ARBA" id="ARBA00023136"/>
    </source>
</evidence>
<name>A0A4R6VDZ6_9ACTN</name>
<sequence>MYTFGPIAAAISAAHTVVTVLTDALTPTLGTASAAVAIVCLTVLVRLLVLPLNYLQVRGEKARARLAPQLAVLRERYGKKPEKLVEETRKLYAKEGTSPLAGCLPGLAQTPVFIALYGLFVTSSVGGEPNGLLAHRLAGVPLGSTLTQTLGGGSVGPVLVFAVLLALLAAGAWATRRWLTLPALAEGAAGGQQQLPGMGVVGYLPYTVLLVAFVAPLAAGVYLVTSTAWTVAERTTLRRIVPAG</sequence>
<dbReference type="PANTHER" id="PTHR12428:SF65">
    <property type="entry name" value="CYTOCHROME C OXIDASE ASSEMBLY PROTEIN COX18, MITOCHONDRIAL"/>
    <property type="match status" value="1"/>
</dbReference>
<comment type="function">
    <text evidence="7">Required for the insertion and/or proper folding and/or complex formation of integral membrane proteins into the membrane. Involved in integration of membrane proteins that insert both dependently and independently of the Sec translocase complex, as well as at least some lipoproteins. Aids folding of multispanning membrane proteins.</text>
</comment>
<gene>
    <name evidence="15" type="ORF">EV190_101572</name>
</gene>
<keyword evidence="5 13" id="KW-1133">Transmembrane helix</keyword>
<accession>A0A4R6VDZ6</accession>
<dbReference type="PANTHER" id="PTHR12428">
    <property type="entry name" value="OXA1"/>
    <property type="match status" value="1"/>
</dbReference>
<evidence type="ECO:0000256" key="9">
    <source>
        <dbReference type="ARBA" id="ARBA00031538"/>
    </source>
</evidence>
<organism evidence="15 16">
    <name type="scientific">Actinorugispora endophytica</name>
    <dbReference type="NCBI Taxonomy" id="1605990"/>
    <lineage>
        <taxon>Bacteria</taxon>
        <taxon>Bacillati</taxon>
        <taxon>Actinomycetota</taxon>
        <taxon>Actinomycetes</taxon>
        <taxon>Streptosporangiales</taxon>
        <taxon>Nocardiopsidaceae</taxon>
        <taxon>Actinorugispora</taxon>
    </lineage>
</organism>
<dbReference type="Proteomes" id="UP000295281">
    <property type="component" value="Unassembled WGS sequence"/>
</dbReference>
<dbReference type="NCBIfam" id="TIGR03592">
    <property type="entry name" value="yidC_oxa1_cterm"/>
    <property type="match status" value="1"/>
</dbReference>
<reference evidence="15 16" key="1">
    <citation type="submission" date="2019-03" db="EMBL/GenBank/DDBJ databases">
        <title>Genomic Encyclopedia of Type Strains, Phase IV (KMG-IV): sequencing the most valuable type-strain genomes for metagenomic binning, comparative biology and taxonomic classification.</title>
        <authorList>
            <person name="Goeker M."/>
        </authorList>
    </citation>
    <scope>NUCLEOTIDE SEQUENCE [LARGE SCALE GENOMIC DNA]</scope>
    <source>
        <strain evidence="15 16">DSM 46770</strain>
    </source>
</reference>
<dbReference type="GO" id="GO:0005886">
    <property type="term" value="C:plasma membrane"/>
    <property type="evidence" value="ECO:0007669"/>
    <property type="project" value="TreeGrafter"/>
</dbReference>
<dbReference type="InterPro" id="IPR028055">
    <property type="entry name" value="YidC/Oxa/ALB_C"/>
</dbReference>
<comment type="subcellular location">
    <subcellularLocation>
        <location evidence="1 12">Membrane</location>
        <topology evidence="1 12">Multi-pass membrane protein</topology>
    </subcellularLocation>
</comment>
<comment type="subunit">
    <text evidence="8">Interacts with the Sec translocase complex via SecD. Specifically interacts with transmembrane segments of nascent integral membrane proteins during membrane integration.</text>
</comment>
<dbReference type="AlphaFoldDB" id="A0A4R6VDZ6"/>
<dbReference type="InterPro" id="IPR001708">
    <property type="entry name" value="YidC/ALB3/OXA1/COX18"/>
</dbReference>
<evidence type="ECO:0000313" key="15">
    <source>
        <dbReference type="EMBL" id="TDQ55247.1"/>
    </source>
</evidence>
<dbReference type="Pfam" id="PF02096">
    <property type="entry name" value="60KD_IMP"/>
    <property type="match status" value="1"/>
</dbReference>